<comment type="caution">
    <text evidence="1">The sequence shown here is derived from an EMBL/GenBank/DDBJ whole genome shotgun (WGS) entry which is preliminary data.</text>
</comment>
<sequence length="96" mass="11156">MDLVLNRIFIALGTWTETFTCVGQFRATEHFMGVYQCRVELLTAEIARIRSTMENWIKELDIPSTVWKADVRRACAWMVWKLSEPNRSTKAVAKMS</sequence>
<organism evidence="1 2">
    <name type="scientific">Pieris macdunnoughi</name>
    <dbReference type="NCBI Taxonomy" id="345717"/>
    <lineage>
        <taxon>Eukaryota</taxon>
        <taxon>Metazoa</taxon>
        <taxon>Ecdysozoa</taxon>
        <taxon>Arthropoda</taxon>
        <taxon>Hexapoda</taxon>
        <taxon>Insecta</taxon>
        <taxon>Pterygota</taxon>
        <taxon>Neoptera</taxon>
        <taxon>Endopterygota</taxon>
        <taxon>Lepidoptera</taxon>
        <taxon>Glossata</taxon>
        <taxon>Ditrysia</taxon>
        <taxon>Papilionoidea</taxon>
        <taxon>Pieridae</taxon>
        <taxon>Pierinae</taxon>
        <taxon>Pieris</taxon>
    </lineage>
</organism>
<reference evidence="1" key="1">
    <citation type="submission" date="2021-02" db="EMBL/GenBank/DDBJ databases">
        <authorList>
            <person name="Steward A R."/>
        </authorList>
    </citation>
    <scope>NUCLEOTIDE SEQUENCE</scope>
</reference>
<proteinExistence type="predicted"/>
<evidence type="ECO:0000313" key="1">
    <source>
        <dbReference type="EMBL" id="CAF4957850.1"/>
    </source>
</evidence>
<dbReference type="EMBL" id="CAJOBZ010000083">
    <property type="protein sequence ID" value="CAF4957850.1"/>
    <property type="molecule type" value="Genomic_DNA"/>
</dbReference>
<protein>
    <submittedName>
        <fullName evidence="1">Uncharacterized protein</fullName>
    </submittedName>
</protein>
<keyword evidence="2" id="KW-1185">Reference proteome</keyword>
<gene>
    <name evidence="1" type="ORF">PMACD_LOCUS16436</name>
</gene>
<dbReference type="AlphaFoldDB" id="A0A821Y4P1"/>
<accession>A0A821Y4P1</accession>
<dbReference type="Proteomes" id="UP000663880">
    <property type="component" value="Unassembled WGS sequence"/>
</dbReference>
<name>A0A821Y4P1_9NEOP</name>
<evidence type="ECO:0000313" key="2">
    <source>
        <dbReference type="Proteomes" id="UP000663880"/>
    </source>
</evidence>